<dbReference type="GO" id="GO:0016740">
    <property type="term" value="F:transferase activity"/>
    <property type="evidence" value="ECO:0007669"/>
    <property type="project" value="UniProtKB-KW"/>
</dbReference>
<comment type="similarity">
    <text evidence="1">Belongs to the bacterial sugar transferase family.</text>
</comment>
<keyword evidence="2" id="KW-0472">Membrane</keyword>
<dbReference type="InterPro" id="IPR003362">
    <property type="entry name" value="Bact_transf"/>
</dbReference>
<proteinExistence type="inferred from homology"/>
<keyword evidence="2" id="KW-1133">Transmembrane helix</keyword>
<sequence length="201" mass="23308">MYRNFLKPLLDFFVAIVLFVILLPCFIVIVILLTIVQKTNPFFLQKRPGKHEKIFSIIKFKTMNNATDNKGDLLPDNERITGLGKFVRSTSLDEIPQLLNVIKGDMSIVGPRPLLPEYLPLYNEFQKKRHQVKPGITGYAQVNGRNAISWEKKFEFDIWYVNNQSFMLDFKILLLTLKKVFVRENITAKDHVTTTKFTGNL</sequence>
<dbReference type="PANTHER" id="PTHR30576:SF8">
    <property type="entry name" value="UNDECAPRENYL-PHOSPHATE GALACTOSE PHOSPHOTRANSFERASE"/>
    <property type="match status" value="1"/>
</dbReference>
<evidence type="ECO:0000256" key="2">
    <source>
        <dbReference type="SAM" id="Phobius"/>
    </source>
</evidence>
<keyword evidence="2" id="KW-0812">Transmembrane</keyword>
<accession>A0ABU2YHA8</accession>
<evidence type="ECO:0000256" key="1">
    <source>
        <dbReference type="ARBA" id="ARBA00006464"/>
    </source>
</evidence>
<reference evidence="4 5" key="1">
    <citation type="submission" date="2023-09" db="EMBL/GenBank/DDBJ databases">
        <authorList>
            <person name="Rey-Velasco X."/>
        </authorList>
    </citation>
    <scope>NUCLEOTIDE SEQUENCE [LARGE SCALE GENOMIC DNA]</scope>
    <source>
        <strain evidence="4 5">W242</strain>
    </source>
</reference>
<keyword evidence="5" id="KW-1185">Reference proteome</keyword>
<feature type="transmembrane region" description="Helical" evidence="2">
    <location>
        <begin position="12"/>
        <end position="36"/>
    </location>
</feature>
<dbReference type="PANTHER" id="PTHR30576">
    <property type="entry name" value="COLANIC BIOSYNTHESIS UDP-GLUCOSE LIPID CARRIER TRANSFERASE"/>
    <property type="match status" value="1"/>
</dbReference>
<dbReference type="EC" id="2.7.8.-" evidence="4"/>
<protein>
    <submittedName>
        <fullName evidence="4">Sugar transferase</fullName>
        <ecNumber evidence="4">2.7.8.-</ecNumber>
    </submittedName>
</protein>
<feature type="domain" description="Bacterial sugar transferase" evidence="3">
    <location>
        <begin position="7"/>
        <end position="181"/>
    </location>
</feature>
<name>A0ABU2YHA8_9FLAO</name>
<keyword evidence="4" id="KW-0808">Transferase</keyword>
<gene>
    <name evidence="4" type="ORF">RM538_11545</name>
</gene>
<dbReference type="EMBL" id="JAVRHZ010000007">
    <property type="protein sequence ID" value="MDT0556645.1"/>
    <property type="molecule type" value="Genomic_DNA"/>
</dbReference>
<dbReference type="RefSeq" id="WP_311333596.1">
    <property type="nucleotide sequence ID" value="NZ_JAVRHZ010000007.1"/>
</dbReference>
<dbReference type="Proteomes" id="UP001254488">
    <property type="component" value="Unassembled WGS sequence"/>
</dbReference>
<evidence type="ECO:0000313" key="4">
    <source>
        <dbReference type="EMBL" id="MDT0556645.1"/>
    </source>
</evidence>
<evidence type="ECO:0000313" key="5">
    <source>
        <dbReference type="Proteomes" id="UP001254488"/>
    </source>
</evidence>
<organism evidence="4 5">
    <name type="scientific">Patiriisocius hiemis</name>
    <dbReference type="NCBI Taxonomy" id="3075604"/>
    <lineage>
        <taxon>Bacteria</taxon>
        <taxon>Pseudomonadati</taxon>
        <taxon>Bacteroidota</taxon>
        <taxon>Flavobacteriia</taxon>
        <taxon>Flavobacteriales</taxon>
        <taxon>Flavobacteriaceae</taxon>
        <taxon>Patiriisocius</taxon>
    </lineage>
</organism>
<dbReference type="Pfam" id="PF02397">
    <property type="entry name" value="Bac_transf"/>
    <property type="match status" value="1"/>
</dbReference>
<comment type="caution">
    <text evidence="4">The sequence shown here is derived from an EMBL/GenBank/DDBJ whole genome shotgun (WGS) entry which is preliminary data.</text>
</comment>
<evidence type="ECO:0000259" key="3">
    <source>
        <dbReference type="Pfam" id="PF02397"/>
    </source>
</evidence>